<feature type="compositionally biased region" description="Gly residues" evidence="1">
    <location>
        <begin position="679"/>
        <end position="703"/>
    </location>
</feature>
<feature type="compositionally biased region" description="Low complexity" evidence="1">
    <location>
        <begin position="771"/>
        <end position="786"/>
    </location>
</feature>
<feature type="compositionally biased region" description="Low complexity" evidence="1">
    <location>
        <begin position="1152"/>
        <end position="1164"/>
    </location>
</feature>
<feature type="compositionally biased region" description="Basic residues" evidence="1">
    <location>
        <begin position="364"/>
        <end position="376"/>
    </location>
</feature>
<evidence type="ECO:0000313" key="2">
    <source>
        <dbReference type="EMBL" id="KAI9637483.1"/>
    </source>
</evidence>
<feature type="compositionally biased region" description="Gly residues" evidence="1">
    <location>
        <begin position="753"/>
        <end position="763"/>
    </location>
</feature>
<feature type="compositionally biased region" description="Polar residues" evidence="1">
    <location>
        <begin position="26"/>
        <end position="47"/>
    </location>
</feature>
<feature type="compositionally biased region" description="Basic and acidic residues" evidence="1">
    <location>
        <begin position="179"/>
        <end position="203"/>
    </location>
</feature>
<dbReference type="RefSeq" id="XP_052947260.1">
    <property type="nucleotide sequence ID" value="XM_053092405.1"/>
</dbReference>
<feature type="compositionally biased region" description="Pro residues" evidence="1">
    <location>
        <begin position="433"/>
        <end position="449"/>
    </location>
</feature>
<feature type="compositionally biased region" description="Basic and acidic residues" evidence="1">
    <location>
        <begin position="1271"/>
        <end position="1285"/>
    </location>
</feature>
<feature type="compositionally biased region" description="Basic and acidic residues" evidence="1">
    <location>
        <begin position="62"/>
        <end position="96"/>
    </location>
</feature>
<feature type="compositionally biased region" description="Polar residues" evidence="1">
    <location>
        <begin position="552"/>
        <end position="561"/>
    </location>
</feature>
<evidence type="ECO:0000256" key="1">
    <source>
        <dbReference type="SAM" id="MobiDB-lite"/>
    </source>
</evidence>
<feature type="region of interest" description="Disordered" evidence="1">
    <location>
        <begin position="1"/>
        <end position="461"/>
    </location>
</feature>
<comment type="caution">
    <text evidence="2">The sequence shown here is derived from an EMBL/GenBank/DDBJ whole genome shotgun (WGS) entry which is preliminary data.</text>
</comment>
<feature type="compositionally biased region" description="Polar residues" evidence="1">
    <location>
        <begin position="949"/>
        <end position="967"/>
    </location>
</feature>
<feature type="compositionally biased region" description="Acidic residues" evidence="1">
    <location>
        <begin position="1000"/>
        <end position="1016"/>
    </location>
</feature>
<feature type="compositionally biased region" description="Low complexity" evidence="1">
    <location>
        <begin position="268"/>
        <end position="281"/>
    </location>
</feature>
<dbReference type="GeneID" id="77731610"/>
<feature type="compositionally biased region" description="Polar residues" evidence="1">
    <location>
        <begin position="658"/>
        <end position="673"/>
    </location>
</feature>
<feature type="compositionally biased region" description="Acidic residues" evidence="1">
    <location>
        <begin position="1077"/>
        <end position="1089"/>
    </location>
</feature>
<feature type="compositionally biased region" description="Basic and acidic residues" evidence="1">
    <location>
        <begin position="119"/>
        <end position="134"/>
    </location>
</feature>
<feature type="compositionally biased region" description="Low complexity" evidence="1">
    <location>
        <begin position="415"/>
        <end position="432"/>
    </location>
</feature>
<dbReference type="Proteomes" id="UP001164286">
    <property type="component" value="Unassembled WGS sequence"/>
</dbReference>
<organism evidence="2 3">
    <name type="scientific">Dioszegia hungarica</name>
    <dbReference type="NCBI Taxonomy" id="4972"/>
    <lineage>
        <taxon>Eukaryota</taxon>
        <taxon>Fungi</taxon>
        <taxon>Dikarya</taxon>
        <taxon>Basidiomycota</taxon>
        <taxon>Agaricomycotina</taxon>
        <taxon>Tremellomycetes</taxon>
        <taxon>Tremellales</taxon>
        <taxon>Bulleribasidiaceae</taxon>
        <taxon>Dioszegia</taxon>
    </lineage>
</organism>
<feature type="compositionally biased region" description="Acidic residues" evidence="1">
    <location>
        <begin position="349"/>
        <end position="358"/>
    </location>
</feature>
<feature type="compositionally biased region" description="Basic and acidic residues" evidence="1">
    <location>
        <begin position="937"/>
        <end position="948"/>
    </location>
</feature>
<proteinExistence type="predicted"/>
<name>A0AA38LWC0_9TREE</name>
<feature type="compositionally biased region" description="Low complexity" evidence="1">
    <location>
        <begin position="1032"/>
        <end position="1065"/>
    </location>
</feature>
<reference evidence="2" key="1">
    <citation type="journal article" date="2022" name="G3 (Bethesda)">
        <title>High quality genome of the basidiomycete yeast Dioszegia hungarica PDD-24b-2 isolated from cloud water.</title>
        <authorList>
            <person name="Jarrige D."/>
            <person name="Haridas S."/>
            <person name="Bleykasten-Grosshans C."/>
            <person name="Joly M."/>
            <person name="Nadalig T."/>
            <person name="Sancelme M."/>
            <person name="Vuilleumier S."/>
            <person name="Grigoriev I.V."/>
            <person name="Amato P."/>
            <person name="Bringel F."/>
        </authorList>
    </citation>
    <scope>NUCLEOTIDE SEQUENCE</scope>
    <source>
        <strain evidence="2">PDD-24b-2</strain>
    </source>
</reference>
<feature type="compositionally biased region" description="Low complexity" evidence="1">
    <location>
        <begin position="1295"/>
        <end position="1315"/>
    </location>
</feature>
<feature type="compositionally biased region" description="Low complexity" evidence="1">
    <location>
        <begin position="1189"/>
        <end position="1203"/>
    </location>
</feature>
<protein>
    <submittedName>
        <fullName evidence="2">Uncharacterized protein</fullName>
    </submittedName>
</protein>
<feature type="compositionally biased region" description="Low complexity" evidence="1">
    <location>
        <begin position="1329"/>
        <end position="1344"/>
    </location>
</feature>
<feature type="compositionally biased region" description="Polar residues" evidence="1">
    <location>
        <begin position="514"/>
        <end position="529"/>
    </location>
</feature>
<gene>
    <name evidence="2" type="ORF">MKK02DRAFT_43407</name>
</gene>
<feature type="compositionally biased region" description="Polar residues" evidence="1">
    <location>
        <begin position="158"/>
        <end position="174"/>
    </location>
</feature>
<feature type="region of interest" description="Disordered" evidence="1">
    <location>
        <begin position="576"/>
        <end position="857"/>
    </location>
</feature>
<sequence>MGLFSRFRQPSNPTSSSSSRQHDRPSTPSSSQSPLDAPSRPSTSLGRSFSRLDLEDTAPTPRPKEKEKERERKFGWKGKSKADVGGRPYEEYHPRAESPVPPSRVMGAIHGSGSGTSMSERRNVSESGNAEKRITAIFTPSPSASGVPGNGNYDRNGPRSSTPSYERPNQNPGSPISPRSDRTVHSNSTERARSRPMSDEFAKDGGVLGRLTFEKPLAASTSIGDAGGSPRKDRKMREKVPSWLAGSGSEDNLPMVLGDRSGRGADGPPSAYVPPSVSAPAGMSGLYDRELPPPPVPSPPQKQQRAAHLDEPQNPQQSQQQRFPPVPQRKASIGQLPHVAIPPRNESAIADDDQEMVGEDLSAKRTRFWVGRGRRASRGDELDQATSGSRPTSPTPRKASQVANRPPVSPTPRNSSLPPRSYPTSPTRSPVVSDPPLPLPRANAPPPNLRRPSSSFFSNPFARTTSRQSIFTDIDVQPAQDDGSFQLKSFRHVSGMSEVDKVSSPVEAPGRGGRNTSVLGLTDTSTVSSPIAMDSEDKWDPVPPVRPAMLSRPSSSASVRTFDSADSPKVSVAAFKKGIRRPSESFPEGSKTALDDDDDVPLGVLNNKGFARAQSSLSLSDQADVPRPSPKLMPMPPALEINKPMPKPYLTPSPRVAQLSQPSSREASPNPSHHLSVGNGNGNVNSGGGSRGGHQRNGGGSGGFVVRSAQSSRSNVSIESQRGAGSPKVDSSRAASPLGEEREEVIYSPVGLAGLGPPNGGDYFGLKTNTAVLPSSGSLASPSVVSERNASVPVATPSHQSKPFIKDSSPVKLDDGPGLHDLILPPRPSELPDAPPHPQSPLPRSTSGQVSPIARPTDFSRRISSFLAPSPTATTGGIFAKAQEDAKEDGFDPALVVQSLAAFTDEPAPLPRTGRPSLQDRLGKAAGLVKPAGGMEQEDRAKGVKSPESDTTVTASSDLNRPTSSFIKPSGNAKAKKAKARTATAARGRTGKKDGWSSSESDEDEEEEEDGEEDDKTVEGAHSSIKVAGVRSPTSPALAHAALPTPTSTLPASSAAGASLPALPAITSQPKPVDLASEADSDSSSEEETLATVRARASRSALNADYRAGAQAAPAPGPPQGSRGVRSPSSPNLSLPPPSSFTKSHSSYRIVTPTPTRSSPLSPKKTGKPLELGSGQPKKTLSPPPLGPPSRRSPLSQSLSSTQLKRDAEAETDEDGHGELSPPRSSTTASASASASAVRTASPASSQSGLTGDSMLQPVTPRESSVGPSIKGKERMGSKGQDRNTGHGRTTSRDSSQPSNGPISSSTSMASMSPSTEERQRRFSQTSMPTLAPQLAPAAQAYPPNMDPAMIR</sequence>
<feature type="region of interest" description="Disordered" evidence="1">
    <location>
        <begin position="903"/>
        <end position="1352"/>
    </location>
</feature>
<keyword evidence="3" id="KW-1185">Reference proteome</keyword>
<evidence type="ECO:0000313" key="3">
    <source>
        <dbReference type="Proteomes" id="UP001164286"/>
    </source>
</evidence>
<feature type="compositionally biased region" description="Low complexity" evidence="1">
    <location>
        <begin position="450"/>
        <end position="461"/>
    </location>
</feature>
<feature type="compositionally biased region" description="Low complexity" evidence="1">
    <location>
        <begin position="312"/>
        <end position="323"/>
    </location>
</feature>
<feature type="compositionally biased region" description="Low complexity" evidence="1">
    <location>
        <begin position="1221"/>
        <end position="1246"/>
    </location>
</feature>
<accession>A0AA38LWC0</accession>
<feature type="compositionally biased region" description="Pro residues" evidence="1">
    <location>
        <begin position="627"/>
        <end position="637"/>
    </location>
</feature>
<feature type="compositionally biased region" description="Polar residues" evidence="1">
    <location>
        <begin position="708"/>
        <end position="720"/>
    </location>
</feature>
<feature type="compositionally biased region" description="Pro residues" evidence="1">
    <location>
        <begin position="825"/>
        <end position="841"/>
    </location>
</feature>
<feature type="region of interest" description="Disordered" evidence="1">
    <location>
        <begin position="496"/>
        <end position="563"/>
    </location>
</feature>
<dbReference type="EMBL" id="JAKWFO010000004">
    <property type="protein sequence ID" value="KAI9637483.1"/>
    <property type="molecule type" value="Genomic_DNA"/>
</dbReference>